<dbReference type="InterPro" id="IPR036318">
    <property type="entry name" value="FAD-bd_PCMH-like_sf"/>
</dbReference>
<dbReference type="InterPro" id="IPR006094">
    <property type="entry name" value="Oxid_FAD_bind_N"/>
</dbReference>
<evidence type="ECO:0000256" key="1">
    <source>
        <dbReference type="ARBA" id="ARBA00001974"/>
    </source>
</evidence>
<name>A0AA86S3P4_9FABA</name>
<dbReference type="GO" id="GO:0004458">
    <property type="term" value="F:D-lactate dehydrogenase (cytochrome) activity"/>
    <property type="evidence" value="ECO:0007669"/>
    <property type="project" value="TreeGrafter"/>
</dbReference>
<dbReference type="Proteomes" id="UP001189624">
    <property type="component" value="Chromosome 1"/>
</dbReference>
<protein>
    <recommendedName>
        <fullName evidence="2">FAD-binding PCMH-type domain-containing protein</fullName>
    </recommendedName>
</protein>
<dbReference type="SUPFAM" id="SSF56176">
    <property type="entry name" value="FAD-binding/transporter-associated domain-like"/>
    <property type="match status" value="1"/>
</dbReference>
<sequence length="264" mass="29868">MSSFSSWFSRLRSSSSKLFYRYRTLHNKYAPTVFHNHSTRDARSTSLLPLALALSAGSLALHPHFSPSFCDTDRGVNVGGKGSTQYVVKGSQREFPRELLEELKIICQDNISVDYDERYIHGKPQNSFHKAVNIPDVIVYPRLVNWLISIRSEEEVSKIVKLCNSHKVPIVPYGGATSIEGHTLSPHGGVCIDMSLMKFARSHNSSFPPLSVTSWFILDAQVVIRNFGPNNLVLNRHYLQFVFTIVTLFTFRSCNHHPICRSQS</sequence>
<dbReference type="GO" id="GO:0008720">
    <property type="term" value="F:D-lactate dehydrogenase (NAD+) activity"/>
    <property type="evidence" value="ECO:0007669"/>
    <property type="project" value="TreeGrafter"/>
</dbReference>
<dbReference type="EMBL" id="OY731398">
    <property type="protein sequence ID" value="CAJ1881169.1"/>
    <property type="molecule type" value="Genomic_DNA"/>
</dbReference>
<dbReference type="Gene3D" id="3.30.43.10">
    <property type="entry name" value="Uridine Diphospho-n-acetylenolpyruvylglucosamine Reductase, domain 2"/>
    <property type="match status" value="1"/>
</dbReference>
<organism evidence="3 4">
    <name type="scientific">Sphenostylis stenocarpa</name>
    <dbReference type="NCBI Taxonomy" id="92480"/>
    <lineage>
        <taxon>Eukaryota</taxon>
        <taxon>Viridiplantae</taxon>
        <taxon>Streptophyta</taxon>
        <taxon>Embryophyta</taxon>
        <taxon>Tracheophyta</taxon>
        <taxon>Spermatophyta</taxon>
        <taxon>Magnoliopsida</taxon>
        <taxon>eudicotyledons</taxon>
        <taxon>Gunneridae</taxon>
        <taxon>Pentapetalae</taxon>
        <taxon>rosids</taxon>
        <taxon>fabids</taxon>
        <taxon>Fabales</taxon>
        <taxon>Fabaceae</taxon>
        <taxon>Papilionoideae</taxon>
        <taxon>50 kb inversion clade</taxon>
        <taxon>NPAAA clade</taxon>
        <taxon>indigoferoid/millettioid clade</taxon>
        <taxon>Phaseoleae</taxon>
        <taxon>Sphenostylis</taxon>
    </lineage>
</organism>
<comment type="cofactor">
    <cofactor evidence="1">
        <name>FAD</name>
        <dbReference type="ChEBI" id="CHEBI:57692"/>
    </cofactor>
</comment>
<dbReference type="PANTHER" id="PTHR11748">
    <property type="entry name" value="D-LACTATE DEHYDROGENASE"/>
    <property type="match status" value="1"/>
</dbReference>
<feature type="domain" description="FAD-binding PCMH-type" evidence="2">
    <location>
        <begin position="139"/>
        <end position="264"/>
    </location>
</feature>
<dbReference type="Pfam" id="PF01565">
    <property type="entry name" value="FAD_binding_4"/>
    <property type="match status" value="1"/>
</dbReference>
<evidence type="ECO:0000313" key="3">
    <source>
        <dbReference type="EMBL" id="CAJ1881169.1"/>
    </source>
</evidence>
<dbReference type="PANTHER" id="PTHR11748:SF111">
    <property type="entry name" value="D-LACTATE DEHYDROGENASE, MITOCHONDRIAL-RELATED"/>
    <property type="match status" value="1"/>
</dbReference>
<dbReference type="GO" id="GO:1903457">
    <property type="term" value="P:lactate catabolic process"/>
    <property type="evidence" value="ECO:0007669"/>
    <property type="project" value="TreeGrafter"/>
</dbReference>
<dbReference type="GO" id="GO:0005739">
    <property type="term" value="C:mitochondrion"/>
    <property type="evidence" value="ECO:0007669"/>
    <property type="project" value="TreeGrafter"/>
</dbReference>
<evidence type="ECO:0000259" key="2">
    <source>
        <dbReference type="PROSITE" id="PS51387"/>
    </source>
</evidence>
<dbReference type="InterPro" id="IPR016166">
    <property type="entry name" value="FAD-bd_PCMH"/>
</dbReference>
<dbReference type="AlphaFoldDB" id="A0AA86S3P4"/>
<accession>A0AA86S3P4</accession>
<dbReference type="Gramene" id="rna-AYBTSS11_LOCUS2685">
    <property type="protein sequence ID" value="CAJ1881169.1"/>
    <property type="gene ID" value="gene-AYBTSS11_LOCUS2685"/>
</dbReference>
<keyword evidence="4" id="KW-1185">Reference proteome</keyword>
<dbReference type="InterPro" id="IPR016167">
    <property type="entry name" value="FAD-bd_PCMH_sub1"/>
</dbReference>
<dbReference type="GO" id="GO:0071949">
    <property type="term" value="F:FAD binding"/>
    <property type="evidence" value="ECO:0007669"/>
    <property type="project" value="InterPro"/>
</dbReference>
<evidence type="ECO:0000313" key="4">
    <source>
        <dbReference type="Proteomes" id="UP001189624"/>
    </source>
</evidence>
<dbReference type="PROSITE" id="PS51387">
    <property type="entry name" value="FAD_PCMH"/>
    <property type="match status" value="1"/>
</dbReference>
<proteinExistence type="predicted"/>
<gene>
    <name evidence="3" type="ORF">AYBTSS11_LOCUS2685</name>
</gene>
<reference evidence="3" key="1">
    <citation type="submission" date="2023-10" db="EMBL/GenBank/DDBJ databases">
        <authorList>
            <person name="Domelevo Entfellner J.-B."/>
        </authorList>
    </citation>
    <scope>NUCLEOTIDE SEQUENCE</scope>
</reference>